<dbReference type="AlphaFoldDB" id="A0A1H5KYE6"/>
<evidence type="ECO:0000256" key="1">
    <source>
        <dbReference type="SAM" id="MobiDB-lite"/>
    </source>
</evidence>
<evidence type="ECO:0000313" key="2">
    <source>
        <dbReference type="EMBL" id="SEE69377.1"/>
    </source>
</evidence>
<sequence>MRGFNQRYFPKEINGLRDCHSEASTPMAFLHHELSAENVVLPFSLSLPVSHIKASFAPFRWSSPRDEYRSPSSPDLPRQHLPRL</sequence>
<proteinExistence type="predicted"/>
<dbReference type="EMBL" id="FNUA01000002">
    <property type="protein sequence ID" value="SEE69377.1"/>
    <property type="molecule type" value="Genomic_DNA"/>
</dbReference>
<organism evidence="2 3">
    <name type="scientific">Pseudomonas palleroniana</name>
    <dbReference type="NCBI Taxonomy" id="191390"/>
    <lineage>
        <taxon>Bacteria</taxon>
        <taxon>Pseudomonadati</taxon>
        <taxon>Pseudomonadota</taxon>
        <taxon>Gammaproteobacteria</taxon>
        <taxon>Pseudomonadales</taxon>
        <taxon>Pseudomonadaceae</taxon>
        <taxon>Pseudomonas</taxon>
    </lineage>
</organism>
<name>A0A1H5KYE6_9PSED</name>
<reference evidence="2 3" key="1">
    <citation type="submission" date="2016-10" db="EMBL/GenBank/DDBJ databases">
        <authorList>
            <person name="de Groot N.N."/>
        </authorList>
    </citation>
    <scope>NUCLEOTIDE SEQUENCE [LARGE SCALE GENOMIC DNA]</scope>
    <source>
        <strain evidence="2 3">BS3265</strain>
    </source>
</reference>
<evidence type="ECO:0000313" key="3">
    <source>
        <dbReference type="Proteomes" id="UP000199129"/>
    </source>
</evidence>
<gene>
    <name evidence="2" type="ORF">SAMN04490198_2440</name>
</gene>
<dbReference type="Proteomes" id="UP000199129">
    <property type="component" value="Unassembled WGS sequence"/>
</dbReference>
<protein>
    <submittedName>
        <fullName evidence="2">Uncharacterized protein</fullName>
    </submittedName>
</protein>
<feature type="region of interest" description="Disordered" evidence="1">
    <location>
        <begin position="62"/>
        <end position="84"/>
    </location>
</feature>
<accession>A0A1H5KYE6</accession>